<evidence type="ECO:0000256" key="1">
    <source>
        <dbReference type="ARBA" id="ARBA00004418"/>
    </source>
</evidence>
<dbReference type="Gene3D" id="3.40.190.10">
    <property type="entry name" value="Periplasmic binding protein-like II"/>
    <property type="match status" value="2"/>
</dbReference>
<evidence type="ECO:0000313" key="7">
    <source>
        <dbReference type="Proteomes" id="UP000256424"/>
    </source>
</evidence>
<dbReference type="AlphaFoldDB" id="A0A3D8J570"/>
<sequence>MQNQGIRDTNGKLKYRTFLDVLRTAIPSHIHRILTQKSMKFVRAIVVKKVIVASGITKMRKNIKEYRAYLSFLQSTFLAAFACFFALSVGANSLLAAQNPSNPSTNKAQRTQGLQVRIGTQSIPSSHALAIAKGFVQEEFSKLGATAVILNFDSGRDINNAFASKSIDLGFLGTTPFVIGALNGIPISVIWVDFISHESEGLVVRKGTFNNINELKGQKIAVSFGTSAHYALLQILNIHKISTKEVTLLDLSPNDIFAAWERGDINAACVWDLALSNLKNKTILFSDKDLADKGIILSDITAARNEFLEAYPEIASAYIKAVGRAYEYRIKEPQDSAKVLARFFKIPERIAQEQLSEVKAKPLSIKEVQSDMFGNSANNLANNLQSLAKFLYAQKLIRTLPDSQIFTRFLNASFLE</sequence>
<evidence type="ECO:0000256" key="3">
    <source>
        <dbReference type="ARBA" id="ARBA00022729"/>
    </source>
</evidence>
<dbReference type="InterPro" id="IPR001638">
    <property type="entry name" value="Solute-binding_3/MltF_N"/>
</dbReference>
<dbReference type="OrthoDB" id="5372616at2"/>
<dbReference type="InterPro" id="IPR015168">
    <property type="entry name" value="SsuA/THI5"/>
</dbReference>
<dbReference type="RefSeq" id="WP_104762841.1">
    <property type="nucleotide sequence ID" value="NZ_FZPM01000009.1"/>
</dbReference>
<dbReference type="PANTHER" id="PTHR30024">
    <property type="entry name" value="ALIPHATIC SULFONATES-BINDING PROTEIN-RELATED"/>
    <property type="match status" value="1"/>
</dbReference>
<organism evidence="6 7">
    <name type="scientific">Helicobacter aurati</name>
    <dbReference type="NCBI Taxonomy" id="137778"/>
    <lineage>
        <taxon>Bacteria</taxon>
        <taxon>Pseudomonadati</taxon>
        <taxon>Campylobacterota</taxon>
        <taxon>Epsilonproteobacteria</taxon>
        <taxon>Campylobacterales</taxon>
        <taxon>Helicobacteraceae</taxon>
        <taxon>Helicobacter</taxon>
    </lineage>
</organism>
<dbReference type="GO" id="GO:0042918">
    <property type="term" value="P:alkanesulfonate transmembrane transport"/>
    <property type="evidence" value="ECO:0007669"/>
    <property type="project" value="TreeGrafter"/>
</dbReference>
<comment type="caution">
    <text evidence="6">The sequence shown here is derived from an EMBL/GenBank/DDBJ whole genome shotgun (WGS) entry which is preliminary data.</text>
</comment>
<comment type="subcellular location">
    <subcellularLocation>
        <location evidence="1">Periplasm</location>
    </subcellularLocation>
</comment>
<dbReference type="GO" id="GO:0042597">
    <property type="term" value="C:periplasmic space"/>
    <property type="evidence" value="ECO:0007669"/>
    <property type="project" value="UniProtKB-SubCell"/>
</dbReference>
<keyword evidence="7" id="KW-1185">Reference proteome</keyword>
<dbReference type="PANTHER" id="PTHR30024:SF47">
    <property type="entry name" value="TAURINE-BINDING PERIPLASMIC PROTEIN"/>
    <property type="match status" value="1"/>
</dbReference>
<dbReference type="Pfam" id="PF09084">
    <property type="entry name" value="NMT1"/>
    <property type="match status" value="1"/>
</dbReference>
<keyword evidence="4" id="KW-0472">Membrane</keyword>
<feature type="transmembrane region" description="Helical" evidence="4">
    <location>
        <begin position="68"/>
        <end position="91"/>
    </location>
</feature>
<proteinExistence type="inferred from homology"/>
<accession>A0A3D8J570</accession>
<evidence type="ECO:0000259" key="5">
    <source>
        <dbReference type="SMART" id="SM00062"/>
    </source>
</evidence>
<reference evidence="6 7" key="1">
    <citation type="submission" date="2018-04" db="EMBL/GenBank/DDBJ databases">
        <title>Novel Campyloabacter and Helicobacter Species and Strains.</title>
        <authorList>
            <person name="Mannion A.J."/>
            <person name="Shen Z."/>
            <person name="Fox J.G."/>
        </authorList>
    </citation>
    <scope>NUCLEOTIDE SEQUENCE [LARGE SCALE GENOMIC DNA]</scope>
    <source>
        <strain evidence="6 7">MIT 97-5075</strain>
    </source>
</reference>
<name>A0A3D8J570_9HELI</name>
<dbReference type="Proteomes" id="UP000256424">
    <property type="component" value="Unassembled WGS sequence"/>
</dbReference>
<keyword evidence="4" id="KW-0812">Transmembrane</keyword>
<dbReference type="EMBL" id="NXLW01000007">
    <property type="protein sequence ID" value="RDU72380.1"/>
    <property type="molecule type" value="Genomic_DNA"/>
</dbReference>
<keyword evidence="4" id="KW-1133">Transmembrane helix</keyword>
<gene>
    <name evidence="6" type="ORF">CQA66_04780</name>
</gene>
<feature type="domain" description="Solute-binding protein family 3/N-terminal" evidence="5">
    <location>
        <begin position="115"/>
        <end position="322"/>
    </location>
</feature>
<evidence type="ECO:0000256" key="4">
    <source>
        <dbReference type="SAM" id="Phobius"/>
    </source>
</evidence>
<evidence type="ECO:0000256" key="2">
    <source>
        <dbReference type="ARBA" id="ARBA00010742"/>
    </source>
</evidence>
<dbReference type="SUPFAM" id="SSF53850">
    <property type="entry name" value="Periplasmic binding protein-like II"/>
    <property type="match status" value="1"/>
</dbReference>
<protein>
    <recommendedName>
        <fullName evidence="5">Solute-binding protein family 3/N-terminal domain-containing protein</fullName>
    </recommendedName>
</protein>
<evidence type="ECO:0000313" key="6">
    <source>
        <dbReference type="EMBL" id="RDU72380.1"/>
    </source>
</evidence>
<comment type="similarity">
    <text evidence="2">Belongs to the bacterial solute-binding protein SsuA/TauA family.</text>
</comment>
<keyword evidence="3" id="KW-0732">Signal</keyword>
<dbReference type="SMART" id="SM00062">
    <property type="entry name" value="PBPb"/>
    <property type="match status" value="1"/>
</dbReference>